<dbReference type="InterPro" id="IPR002044">
    <property type="entry name" value="CBM20"/>
</dbReference>
<evidence type="ECO:0000259" key="2">
    <source>
        <dbReference type="PROSITE" id="PS51166"/>
    </source>
</evidence>
<dbReference type="PROSITE" id="PS51746">
    <property type="entry name" value="PPM_2"/>
    <property type="match status" value="1"/>
</dbReference>
<dbReference type="Proteomes" id="UP001189429">
    <property type="component" value="Unassembled WGS sequence"/>
</dbReference>
<dbReference type="InterPro" id="IPR036457">
    <property type="entry name" value="PPM-type-like_dom_sf"/>
</dbReference>
<feature type="domain" description="CBM20" evidence="2">
    <location>
        <begin position="75"/>
        <end position="184"/>
    </location>
</feature>
<dbReference type="EC" id="3.1.3.16" evidence="1"/>
<comment type="catalytic activity">
    <reaction evidence="1">
        <text>O-phospho-L-seryl-[protein] + H2O = L-seryl-[protein] + phosphate</text>
        <dbReference type="Rhea" id="RHEA:20629"/>
        <dbReference type="Rhea" id="RHEA-COMP:9863"/>
        <dbReference type="Rhea" id="RHEA-COMP:11604"/>
        <dbReference type="ChEBI" id="CHEBI:15377"/>
        <dbReference type="ChEBI" id="CHEBI:29999"/>
        <dbReference type="ChEBI" id="CHEBI:43474"/>
        <dbReference type="ChEBI" id="CHEBI:83421"/>
        <dbReference type="EC" id="3.1.3.16"/>
    </reaction>
</comment>
<dbReference type="CDD" id="cd05467">
    <property type="entry name" value="CBM20"/>
    <property type="match status" value="1"/>
</dbReference>
<protein>
    <recommendedName>
        <fullName evidence="1">Protein phosphatase</fullName>
        <ecNumber evidence="1">3.1.3.16</ecNumber>
    </recommendedName>
</protein>
<dbReference type="SMART" id="SM01065">
    <property type="entry name" value="CBM_2"/>
    <property type="match status" value="1"/>
</dbReference>
<dbReference type="InterPro" id="IPR013784">
    <property type="entry name" value="Carb-bd-like_fold"/>
</dbReference>
<dbReference type="InterPro" id="IPR013783">
    <property type="entry name" value="Ig-like_fold"/>
</dbReference>
<dbReference type="PANTHER" id="PTHR12320:SF1">
    <property type="entry name" value="PROTEIN PHOSPHATASE PTC7 HOMOLOG"/>
    <property type="match status" value="1"/>
</dbReference>
<comment type="cofactor">
    <cofactor evidence="1">
        <name>Mn(2+)</name>
        <dbReference type="ChEBI" id="CHEBI:29035"/>
    </cofactor>
</comment>
<comment type="similarity">
    <text evidence="1">Belongs to the PP2C family.</text>
</comment>
<dbReference type="Pfam" id="PF00686">
    <property type="entry name" value="CBM_20"/>
    <property type="match status" value="1"/>
</dbReference>
<keyword evidence="1" id="KW-0378">Hydrolase</keyword>
<dbReference type="SMART" id="SM00332">
    <property type="entry name" value="PP2Cc"/>
    <property type="match status" value="1"/>
</dbReference>
<dbReference type="InterPro" id="IPR001932">
    <property type="entry name" value="PPM-type_phosphatase-like_dom"/>
</dbReference>
<comment type="caution">
    <text evidence="4">The sequence shown here is derived from an EMBL/GenBank/DDBJ whole genome shotgun (WGS) entry which is preliminary data.</text>
</comment>
<comment type="catalytic activity">
    <reaction evidence="1">
        <text>O-phospho-L-threonyl-[protein] + H2O = L-threonyl-[protein] + phosphate</text>
        <dbReference type="Rhea" id="RHEA:47004"/>
        <dbReference type="Rhea" id="RHEA-COMP:11060"/>
        <dbReference type="Rhea" id="RHEA-COMP:11605"/>
        <dbReference type="ChEBI" id="CHEBI:15377"/>
        <dbReference type="ChEBI" id="CHEBI:30013"/>
        <dbReference type="ChEBI" id="CHEBI:43474"/>
        <dbReference type="ChEBI" id="CHEBI:61977"/>
        <dbReference type="EC" id="3.1.3.16"/>
    </reaction>
</comment>
<keyword evidence="1" id="KW-0904">Protein phosphatase</keyword>
<dbReference type="Gene3D" id="2.60.40.10">
    <property type="entry name" value="Immunoglobulins"/>
    <property type="match status" value="1"/>
</dbReference>
<dbReference type="SUPFAM" id="SSF81606">
    <property type="entry name" value="PP2C-like"/>
    <property type="match status" value="1"/>
</dbReference>
<dbReference type="EMBL" id="CAUYUJ010022286">
    <property type="protein sequence ID" value="CAK0909928.1"/>
    <property type="molecule type" value="Genomic_DNA"/>
</dbReference>
<evidence type="ECO:0000313" key="4">
    <source>
        <dbReference type="EMBL" id="CAK0909928.1"/>
    </source>
</evidence>
<dbReference type="InterPro" id="IPR039123">
    <property type="entry name" value="PPTC7"/>
</dbReference>
<dbReference type="SUPFAM" id="SSF49452">
    <property type="entry name" value="Starch-binding domain-like"/>
    <property type="match status" value="2"/>
</dbReference>
<reference evidence="4" key="1">
    <citation type="submission" date="2023-10" db="EMBL/GenBank/DDBJ databases">
        <authorList>
            <person name="Chen Y."/>
            <person name="Shah S."/>
            <person name="Dougan E. K."/>
            <person name="Thang M."/>
            <person name="Chan C."/>
        </authorList>
    </citation>
    <scope>NUCLEOTIDE SEQUENCE [LARGE SCALE GENOMIC DNA]</scope>
</reference>
<feature type="domain" description="PPM-type phosphatase" evidence="3">
    <location>
        <begin position="249"/>
        <end position="524"/>
    </location>
</feature>
<sequence>DGSVWEASVHLALETAGSIEYKFVLVVPGPGGEAVTVWEQGPNRHLSANPSGYVFAHFEETGCAVPGCLQAPARPVRVAGRTVVWEVLCDATSYGETLLVVGADPALGAWDPDAGLRLSTDPSSFPWWRGGESLADCPQEVAWKLAVRRADGSVLWEPGANRETVLLDTSRGGGADLLQVTFGDQSEERHVTLSTKAVASPVEEDFEMDVDDAPSTEFDDAESAFTEWPWSMPTTPTLLPHMFTLGYTLHGGSSCIGKGDTCEDACFVGSSSAGVADGVSSIGNFASYGCSAADYAQELMALASADLHSGGDASCATPRVEPDARALAAIAAAERGASTYGASTITVAHLDGSCLGVASLGDSGFMLLRRVDAGLVEGGATPGGFGIVTRSAEQQHGWNFPFQLLRVPAALQRLSRKQKLDTADDCQRYRIPVRPGDLLLLYSDGFSDNLYEHEILEAVQRLTSCTDGRLADPRGLATELALLARAHSLDPAAHVPFEDSALEQAGLVFEGGKVDDITVVAAWVVQERGLKGSA</sequence>
<dbReference type="Pfam" id="PF13672">
    <property type="entry name" value="PP2C_2"/>
    <property type="match status" value="1"/>
</dbReference>
<accession>A0ABN9YF56</accession>
<comment type="cofactor">
    <cofactor evidence="1">
        <name>Mg(2+)</name>
        <dbReference type="ChEBI" id="CHEBI:18420"/>
    </cofactor>
</comment>
<dbReference type="PROSITE" id="PS51166">
    <property type="entry name" value="CBM20"/>
    <property type="match status" value="1"/>
</dbReference>
<dbReference type="PANTHER" id="PTHR12320">
    <property type="entry name" value="PROTEIN PHOSPHATASE 2C"/>
    <property type="match status" value="1"/>
</dbReference>
<organism evidence="4 5">
    <name type="scientific">Prorocentrum cordatum</name>
    <dbReference type="NCBI Taxonomy" id="2364126"/>
    <lineage>
        <taxon>Eukaryota</taxon>
        <taxon>Sar</taxon>
        <taxon>Alveolata</taxon>
        <taxon>Dinophyceae</taxon>
        <taxon>Prorocentrales</taxon>
        <taxon>Prorocentraceae</taxon>
        <taxon>Prorocentrum</taxon>
    </lineage>
</organism>
<keyword evidence="1" id="KW-0464">Manganese</keyword>
<proteinExistence type="inferred from homology"/>
<keyword evidence="5" id="KW-1185">Reference proteome</keyword>
<name>A0ABN9YF56_9DINO</name>
<evidence type="ECO:0000259" key="3">
    <source>
        <dbReference type="PROSITE" id="PS51746"/>
    </source>
</evidence>
<feature type="non-terminal residue" evidence="4">
    <location>
        <position position="1"/>
    </location>
</feature>
<evidence type="ECO:0000313" key="5">
    <source>
        <dbReference type="Proteomes" id="UP001189429"/>
    </source>
</evidence>
<dbReference type="Gene3D" id="3.60.40.10">
    <property type="entry name" value="PPM-type phosphatase domain"/>
    <property type="match status" value="1"/>
</dbReference>
<keyword evidence="1" id="KW-0460">Magnesium</keyword>
<evidence type="ECO:0000256" key="1">
    <source>
        <dbReference type="RuleBase" id="RU366020"/>
    </source>
</evidence>
<gene>
    <name evidence="4" type="ORF">PCOR1329_LOCUS84221</name>
</gene>
<keyword evidence="1" id="KW-0479">Metal-binding</keyword>